<evidence type="ECO:0000313" key="4">
    <source>
        <dbReference type="Proteomes" id="UP000306147"/>
    </source>
</evidence>
<dbReference type="AlphaFoldDB" id="A0A4S1XEU0"/>
<keyword evidence="1" id="KW-0472">Membrane</keyword>
<keyword evidence="2" id="KW-0732">Signal</keyword>
<dbReference type="Proteomes" id="UP000306147">
    <property type="component" value="Unassembled WGS sequence"/>
</dbReference>
<protein>
    <submittedName>
        <fullName evidence="3">Uncharacterized protein</fullName>
    </submittedName>
</protein>
<keyword evidence="1" id="KW-1133">Transmembrane helix</keyword>
<evidence type="ECO:0000256" key="1">
    <source>
        <dbReference type="SAM" id="Phobius"/>
    </source>
</evidence>
<feature type="signal peptide" evidence="2">
    <location>
        <begin position="1"/>
        <end position="22"/>
    </location>
</feature>
<reference evidence="3 4" key="1">
    <citation type="submission" date="2019-04" db="EMBL/GenBank/DDBJ databases">
        <title>Sphingomonas psychrotolerans sp. nov., isolated from soil in the Tianshan Mountains, Xinjiang, China.</title>
        <authorList>
            <person name="Luo Y."/>
            <person name="Sheng H."/>
        </authorList>
    </citation>
    <scope>NUCLEOTIDE SEQUENCE [LARGE SCALE GENOMIC DNA]</scope>
    <source>
        <strain evidence="3 4">ZFGT-11</strain>
    </source>
</reference>
<keyword evidence="4" id="KW-1185">Reference proteome</keyword>
<organism evidence="3 4">
    <name type="scientific">Sphingomonas gei</name>
    <dbReference type="NCBI Taxonomy" id="1395960"/>
    <lineage>
        <taxon>Bacteria</taxon>
        <taxon>Pseudomonadati</taxon>
        <taxon>Pseudomonadota</taxon>
        <taxon>Alphaproteobacteria</taxon>
        <taxon>Sphingomonadales</taxon>
        <taxon>Sphingomonadaceae</taxon>
        <taxon>Sphingomonas</taxon>
    </lineage>
</organism>
<proteinExistence type="predicted"/>
<feature type="chain" id="PRO_5020188000" evidence="2">
    <location>
        <begin position="23"/>
        <end position="264"/>
    </location>
</feature>
<keyword evidence="1" id="KW-0812">Transmembrane</keyword>
<evidence type="ECO:0000313" key="3">
    <source>
        <dbReference type="EMBL" id="TGX55094.1"/>
    </source>
</evidence>
<gene>
    <name evidence="3" type="ORF">E5A73_06605</name>
</gene>
<dbReference type="OrthoDB" id="7554413at2"/>
<feature type="transmembrane region" description="Helical" evidence="1">
    <location>
        <begin position="181"/>
        <end position="202"/>
    </location>
</feature>
<evidence type="ECO:0000256" key="2">
    <source>
        <dbReference type="SAM" id="SignalP"/>
    </source>
</evidence>
<dbReference type="RefSeq" id="WP_135962989.1">
    <property type="nucleotide sequence ID" value="NZ_SRXT01000002.1"/>
</dbReference>
<accession>A0A4S1XEU0</accession>
<dbReference type="EMBL" id="SRXT01000002">
    <property type="protein sequence ID" value="TGX55094.1"/>
    <property type="molecule type" value="Genomic_DNA"/>
</dbReference>
<sequence>MRTRGKFVLAIIGVATLSVALAEPADARRRIRFGSFGGFGGSSGYAEKIDKVYDLPDTGTYFHDGKYYDLGAFYQVRNGMGVYPKEPSFVLYNGDRYVKLGGAELTMLTVELGMDPTATYRASYSTKSLADVPRPKSANEIERLPGETTEQLRARVRKMARERGAGDAKAARSSGAAQVGVGWAGAFFLPMLLIGGIFVFGIRKFLRKRAAAAIASGGDVSDQVNAASFDQRVAARLRELEGGQSEVVAGPAMPAPRTFGRKLA</sequence>
<comment type="caution">
    <text evidence="3">The sequence shown here is derived from an EMBL/GenBank/DDBJ whole genome shotgun (WGS) entry which is preliminary data.</text>
</comment>
<name>A0A4S1XEU0_9SPHN</name>